<evidence type="ECO:0000256" key="4">
    <source>
        <dbReference type="ARBA" id="ARBA00022898"/>
    </source>
</evidence>
<keyword evidence="2 6" id="KW-0032">Aminotransferase</keyword>
<accession>A0A7S7RU12</accession>
<proteinExistence type="inferred from homology"/>
<dbReference type="Gene3D" id="3.40.640.10">
    <property type="entry name" value="Type I PLP-dependent aspartate aminotransferase-like (Major domain)"/>
    <property type="match status" value="1"/>
</dbReference>
<dbReference type="PANTHER" id="PTHR11986">
    <property type="entry name" value="AMINOTRANSFERASE CLASS III"/>
    <property type="match status" value="1"/>
</dbReference>
<dbReference type="GO" id="GO:0030170">
    <property type="term" value="F:pyridoxal phosphate binding"/>
    <property type="evidence" value="ECO:0007669"/>
    <property type="project" value="InterPro"/>
</dbReference>
<dbReference type="EMBL" id="CP063767">
    <property type="protein sequence ID" value="QOY60108.1"/>
    <property type="molecule type" value="Genomic_DNA"/>
</dbReference>
<dbReference type="InterPro" id="IPR015422">
    <property type="entry name" value="PyrdxlP-dep_Trfase_small"/>
</dbReference>
<sequence length="424" mass="44932">MSNTNDAPFATVPPQVAADDATYLMHTYARLPIEFVSGHGATLTDSAGNDYLDMLGGIGCASLGHANPQVALALTEQLRNVWQVGNYFYVENRNELARALSGFLSTTTDEGGHCVGSTGTTWQTFFANSGAEANEGAFKVARRWGEKKLNGASGILTACKSFHGRTLATLAATGQEAFHQSFRPLPAGFAAVPFNDANALAAALEHPSEQTGPVCAVLLECVQGEGGVWNADYDYLRAVRDLCDKNDVLLMVDEVQTGFFRCGSPFCYQRSGIEPDVVSMAKGIADGFPMGAVSARAEVADLMGPGDHGSTFGGNALACAAGRATVGLLVSENMGEHVLEVGRQLRRRLAAMDHVSEVRGHGLMRAAQLDLPIAGELVDEGLAAGLVLNHIGDSILRFLPPLVISRAEVDEACDRLEVLLARHV</sequence>
<dbReference type="Proteomes" id="UP000593735">
    <property type="component" value="Chromosome"/>
</dbReference>
<dbReference type="FunFam" id="3.40.640.10:FF:000004">
    <property type="entry name" value="Acetylornithine aminotransferase"/>
    <property type="match status" value="1"/>
</dbReference>
<dbReference type="GO" id="GO:0042802">
    <property type="term" value="F:identical protein binding"/>
    <property type="evidence" value="ECO:0007669"/>
    <property type="project" value="TreeGrafter"/>
</dbReference>
<dbReference type="InterPro" id="IPR015424">
    <property type="entry name" value="PyrdxlP-dep_Trfase"/>
</dbReference>
<comment type="similarity">
    <text evidence="5">Belongs to the class-III pyridoxal-phosphate-dependent aminotransferase family.</text>
</comment>
<evidence type="ECO:0000256" key="3">
    <source>
        <dbReference type="ARBA" id="ARBA00022679"/>
    </source>
</evidence>
<dbReference type="Gene3D" id="3.90.1150.10">
    <property type="entry name" value="Aspartate Aminotransferase, domain 1"/>
    <property type="match status" value="1"/>
</dbReference>
<name>A0A7S7RU12_9ACTN</name>
<dbReference type="GO" id="GO:0008483">
    <property type="term" value="F:transaminase activity"/>
    <property type="evidence" value="ECO:0007669"/>
    <property type="project" value="UniProtKB-KW"/>
</dbReference>
<gene>
    <name evidence="6" type="ORF">INP52_06730</name>
</gene>
<dbReference type="InterPro" id="IPR015421">
    <property type="entry name" value="PyrdxlP-dep_Trfase_major"/>
</dbReference>
<dbReference type="PROSITE" id="PS00600">
    <property type="entry name" value="AA_TRANSFER_CLASS_3"/>
    <property type="match status" value="1"/>
</dbReference>
<evidence type="ECO:0000256" key="1">
    <source>
        <dbReference type="ARBA" id="ARBA00001933"/>
    </source>
</evidence>
<evidence type="ECO:0000313" key="6">
    <source>
        <dbReference type="EMBL" id="QOY60108.1"/>
    </source>
</evidence>
<protein>
    <submittedName>
        <fullName evidence="6">Aminotransferase class III-fold pyridoxal phosphate-dependent enzyme</fullName>
    </submittedName>
</protein>
<evidence type="ECO:0000313" key="7">
    <source>
        <dbReference type="Proteomes" id="UP000593735"/>
    </source>
</evidence>
<keyword evidence="3 6" id="KW-0808">Transferase</keyword>
<comment type="cofactor">
    <cofactor evidence="1">
        <name>pyridoxal 5'-phosphate</name>
        <dbReference type="ChEBI" id="CHEBI:597326"/>
    </cofactor>
</comment>
<dbReference type="Pfam" id="PF00202">
    <property type="entry name" value="Aminotran_3"/>
    <property type="match status" value="1"/>
</dbReference>
<organism evidence="6 7">
    <name type="scientific">Thermophilibacter immobilis</name>
    <dbReference type="NCBI Taxonomy" id="2779519"/>
    <lineage>
        <taxon>Bacteria</taxon>
        <taxon>Bacillati</taxon>
        <taxon>Actinomycetota</taxon>
        <taxon>Coriobacteriia</taxon>
        <taxon>Coriobacteriales</taxon>
        <taxon>Atopobiaceae</taxon>
        <taxon>Thermophilibacter</taxon>
    </lineage>
</organism>
<dbReference type="InterPro" id="IPR049704">
    <property type="entry name" value="Aminotrans_3_PPA_site"/>
</dbReference>
<reference evidence="6 7" key="1">
    <citation type="submission" date="2020-10" db="EMBL/GenBank/DDBJ databases">
        <title>Olsenella immobilis sp.nov., isolated from the mud in a fermentation cellar used for the production of Chinese strong-flavoured liquor.</title>
        <authorList>
            <person name="Lu L."/>
        </authorList>
    </citation>
    <scope>NUCLEOTIDE SEQUENCE [LARGE SCALE GENOMIC DNA]</scope>
    <source>
        <strain evidence="6 7">LZLJ-2</strain>
    </source>
</reference>
<dbReference type="AlphaFoldDB" id="A0A7S7RU12"/>
<dbReference type="PANTHER" id="PTHR11986:SF79">
    <property type="entry name" value="ACETYLORNITHINE AMINOTRANSFERASE, MITOCHONDRIAL"/>
    <property type="match status" value="1"/>
</dbReference>
<dbReference type="RefSeq" id="WP_194370218.1">
    <property type="nucleotide sequence ID" value="NZ_CP063767.1"/>
</dbReference>
<dbReference type="CDD" id="cd00610">
    <property type="entry name" value="OAT_like"/>
    <property type="match status" value="1"/>
</dbReference>
<keyword evidence="4 5" id="KW-0663">Pyridoxal phosphate</keyword>
<keyword evidence="7" id="KW-1185">Reference proteome</keyword>
<dbReference type="KEGG" id="tio:INP52_06730"/>
<dbReference type="InterPro" id="IPR050103">
    <property type="entry name" value="Class-III_PLP-dep_AT"/>
</dbReference>
<dbReference type="PIRSF" id="PIRSF000521">
    <property type="entry name" value="Transaminase_4ab_Lys_Orn"/>
    <property type="match status" value="1"/>
</dbReference>
<evidence type="ECO:0000256" key="5">
    <source>
        <dbReference type="RuleBase" id="RU003560"/>
    </source>
</evidence>
<evidence type="ECO:0000256" key="2">
    <source>
        <dbReference type="ARBA" id="ARBA00022576"/>
    </source>
</evidence>
<dbReference type="InterPro" id="IPR005814">
    <property type="entry name" value="Aminotrans_3"/>
</dbReference>
<dbReference type="SUPFAM" id="SSF53383">
    <property type="entry name" value="PLP-dependent transferases"/>
    <property type="match status" value="1"/>
</dbReference>